<evidence type="ECO:0000259" key="9">
    <source>
        <dbReference type="Pfam" id="PF09764"/>
    </source>
</evidence>
<evidence type="ECO:0000256" key="5">
    <source>
        <dbReference type="ARBA" id="ARBA00022801"/>
    </source>
</evidence>
<dbReference type="GO" id="GO:0070773">
    <property type="term" value="F:protein-N-terminal glutamine amidohydrolase activity"/>
    <property type="evidence" value="ECO:0007669"/>
    <property type="project" value="UniProtKB-EC"/>
</dbReference>
<protein>
    <recommendedName>
        <fullName evidence="4">Protein N-terminal glutamine amidohydrolase</fullName>
        <ecNumber evidence="3">3.5.1.122</ecNumber>
    </recommendedName>
    <alternativeName>
        <fullName evidence="6">Protein NH2-terminal glutamine deamidase</fullName>
    </alternativeName>
</protein>
<proteinExistence type="inferred from homology"/>
<dbReference type="Gene3D" id="3.10.620.10">
    <property type="entry name" value="Protein N-terminal glutamine amidohydrolase, alpha beta roll"/>
    <property type="match status" value="1"/>
</dbReference>
<evidence type="ECO:0000256" key="3">
    <source>
        <dbReference type="ARBA" id="ARBA00012718"/>
    </source>
</evidence>
<dbReference type="PANTHER" id="PTHR13035:SF0">
    <property type="entry name" value="PROTEIN N-TERMINAL GLUTAMINE AMIDOHYDROLASE"/>
    <property type="match status" value="1"/>
</dbReference>
<accession>A0A5M8FPL0</accession>
<keyword evidence="5" id="KW-0378">Hydrolase</keyword>
<dbReference type="InterPro" id="IPR039733">
    <property type="entry name" value="NTAQ1"/>
</dbReference>
<evidence type="ECO:0000256" key="7">
    <source>
        <dbReference type="ARBA" id="ARBA00048768"/>
    </source>
</evidence>
<dbReference type="InterPro" id="IPR023128">
    <property type="entry name" value="Prot_N_Gln_amidohydro_ab_roll"/>
</dbReference>
<evidence type="ECO:0000313" key="11">
    <source>
        <dbReference type="Proteomes" id="UP000322981"/>
    </source>
</evidence>
<name>A0A5M8FPL0_9GAMM</name>
<evidence type="ECO:0000256" key="1">
    <source>
        <dbReference type="ARBA" id="ARBA00008985"/>
    </source>
</evidence>
<dbReference type="Pfam" id="PF09764">
    <property type="entry name" value="Nt_Gln_amidase"/>
    <property type="match status" value="1"/>
</dbReference>
<organism evidence="10 11">
    <name type="scientific">Thiohalocapsa marina</name>
    <dbReference type="NCBI Taxonomy" id="424902"/>
    <lineage>
        <taxon>Bacteria</taxon>
        <taxon>Pseudomonadati</taxon>
        <taxon>Pseudomonadota</taxon>
        <taxon>Gammaproteobacteria</taxon>
        <taxon>Chromatiales</taxon>
        <taxon>Chromatiaceae</taxon>
        <taxon>Thiohalocapsa</taxon>
    </lineage>
</organism>
<gene>
    <name evidence="10" type="ORF">F2Q65_09980</name>
</gene>
<dbReference type="Proteomes" id="UP000322981">
    <property type="component" value="Unassembled WGS sequence"/>
</dbReference>
<comment type="caution">
    <text evidence="10">The sequence shown here is derived from an EMBL/GenBank/DDBJ whole genome shotgun (WGS) entry which is preliminary data.</text>
</comment>
<comment type="catalytic activity">
    <reaction evidence="7">
        <text>N-terminal L-glutaminyl-[protein] + H2O = N-terminal L-glutamyl-[protein] + NH4(+)</text>
        <dbReference type="Rhea" id="RHEA:50680"/>
        <dbReference type="Rhea" id="RHEA-COMP:12668"/>
        <dbReference type="Rhea" id="RHEA-COMP:12777"/>
        <dbReference type="ChEBI" id="CHEBI:15377"/>
        <dbReference type="ChEBI" id="CHEBI:28938"/>
        <dbReference type="ChEBI" id="CHEBI:64721"/>
        <dbReference type="ChEBI" id="CHEBI:64722"/>
        <dbReference type="EC" id="3.5.1.122"/>
    </reaction>
</comment>
<dbReference type="AlphaFoldDB" id="A0A5M8FPL0"/>
<dbReference type="EMBL" id="VWXX01000013">
    <property type="protein sequence ID" value="KAA6185051.1"/>
    <property type="molecule type" value="Genomic_DNA"/>
</dbReference>
<evidence type="ECO:0000313" key="10">
    <source>
        <dbReference type="EMBL" id="KAA6185051.1"/>
    </source>
</evidence>
<sequence length="232" mass="26331">MTVPGRPRWTSVQIAWVKGLECNVSSPGFKRVMHERRQFRYQPFYCEENAWWLCGEPTLAAGGEGEPGGGRQVLFVSNRIGRCPFACQRAAPPGRLLSWDYHCVVLDEAARIWDPDTRLGMPLPARDWLQQTFPFIRLLGPALAPKFRLVPADDYRRHFGSDRRHMRTRDGGWHHPPPPWPPIGNSHTLPQYLQPPPDGPGTCLDWHGLMRWLEPELPAKPSPKPPVGAAAR</sequence>
<comment type="similarity">
    <text evidence="1">Belongs to the NTAQ1 family.</text>
</comment>
<dbReference type="GO" id="GO:0008418">
    <property type="term" value="F:protein-N-terminal asparagine amidohydrolase activity"/>
    <property type="evidence" value="ECO:0007669"/>
    <property type="project" value="InterPro"/>
</dbReference>
<evidence type="ECO:0000256" key="8">
    <source>
        <dbReference type="SAM" id="MobiDB-lite"/>
    </source>
</evidence>
<reference evidence="10 11" key="1">
    <citation type="submission" date="2019-09" db="EMBL/GenBank/DDBJ databases">
        <title>Whole-genome sequence of the purple sulfur bacterium Thiohalocapsa marina DSM 19078.</title>
        <authorList>
            <person name="Kyndt J.A."/>
            <person name="Meyer T.E."/>
        </authorList>
    </citation>
    <scope>NUCLEOTIDE SEQUENCE [LARGE SCALE GENOMIC DNA]</scope>
    <source>
        <strain evidence="10 11">DSM 19078</strain>
    </source>
</reference>
<feature type="region of interest" description="Disordered" evidence="8">
    <location>
        <begin position="166"/>
        <end position="200"/>
    </location>
</feature>
<dbReference type="EC" id="3.5.1.122" evidence="3"/>
<keyword evidence="11" id="KW-1185">Reference proteome</keyword>
<comment type="subunit">
    <text evidence="2">Monomer.</text>
</comment>
<dbReference type="GO" id="GO:0005829">
    <property type="term" value="C:cytosol"/>
    <property type="evidence" value="ECO:0007669"/>
    <property type="project" value="TreeGrafter"/>
</dbReference>
<dbReference type="PANTHER" id="PTHR13035">
    <property type="entry name" value="PROTEIN N-TERMINAL GLUTAMINE AMIDOHYDROLASE"/>
    <property type="match status" value="1"/>
</dbReference>
<feature type="domain" description="Protein N-terminal glutamine amidohydrolase alpha beta roll" evidence="9">
    <location>
        <begin position="41"/>
        <end position="195"/>
    </location>
</feature>
<dbReference type="InterPro" id="IPR037132">
    <property type="entry name" value="N_Gln_amidohydro_ab_roll_sf"/>
</dbReference>
<evidence type="ECO:0000256" key="2">
    <source>
        <dbReference type="ARBA" id="ARBA00011245"/>
    </source>
</evidence>
<evidence type="ECO:0000256" key="4">
    <source>
        <dbReference type="ARBA" id="ARBA00021247"/>
    </source>
</evidence>
<evidence type="ECO:0000256" key="6">
    <source>
        <dbReference type="ARBA" id="ARBA00029677"/>
    </source>
</evidence>
<dbReference type="OrthoDB" id="823442at2"/>